<dbReference type="RefSeq" id="WP_129062351.1">
    <property type="nucleotide sequence ID" value="NZ_NXIE01000005.1"/>
</dbReference>
<keyword evidence="1" id="KW-0966">Cell projection</keyword>
<organism evidence="1 2">
    <name type="scientific">Halarcobacter mediterraneus</name>
    <dbReference type="NCBI Taxonomy" id="2023153"/>
    <lineage>
        <taxon>Bacteria</taxon>
        <taxon>Pseudomonadati</taxon>
        <taxon>Campylobacterota</taxon>
        <taxon>Epsilonproteobacteria</taxon>
        <taxon>Campylobacterales</taxon>
        <taxon>Arcobacteraceae</taxon>
        <taxon>Halarcobacter</taxon>
    </lineage>
</organism>
<evidence type="ECO:0000313" key="1">
    <source>
        <dbReference type="EMBL" id="RXK11899.1"/>
    </source>
</evidence>
<dbReference type="GO" id="GO:0009288">
    <property type="term" value="C:bacterial-type flagellum"/>
    <property type="evidence" value="ECO:0007669"/>
    <property type="project" value="InterPro"/>
</dbReference>
<dbReference type="InterPro" id="IPR001492">
    <property type="entry name" value="Flagellin"/>
</dbReference>
<dbReference type="Proteomes" id="UP000289718">
    <property type="component" value="Unassembled WGS sequence"/>
</dbReference>
<keyword evidence="1" id="KW-0969">Cilium</keyword>
<evidence type="ECO:0000313" key="2">
    <source>
        <dbReference type="Proteomes" id="UP000289718"/>
    </source>
</evidence>
<protein>
    <submittedName>
        <fullName evidence="1">Flagellar biosynthesis protein FlgL</fullName>
    </submittedName>
</protein>
<sequence>MIKSTSETLFRLSNLDKEQQRISYQLGGEILQYGSDDANLYTRKIYLDDKMKVYEGIENQIEKTTAQNLASDSTMKEIKELLEYVKQEVQKGITATTDQDAREAIATNLKGVKENLYMLANEQMEGEYLYAGSDSMKQPFVKDDSGKVTYQGDSFLRKVVVEDGSYRERGITGFENFMYTVEAALKGETLEFSAEERILDESSYEWKLEASTPVTTAPATINFQANDVLIDENGTSWKVNDTIPSLENSNGDSIAITGTGPYSLDMSSIAITPATATVPTELSTAQLVKYDEEGLPTADTLSVKASSTLGKDYEVVLPNVDGTKFEAKGNTFDIMDKIINALEQKDADGNDIPNALATEELTESLKLIQTANDAANSGHAKLGGRNKVFEISLERVSAKHTLFQKMNTEINGADLTKLAVEAKALEITYTAMYATINKIHQLSLVNFVR</sequence>
<keyword evidence="1" id="KW-0282">Flagellum</keyword>
<dbReference type="Gene3D" id="1.20.1330.10">
    <property type="entry name" value="f41 fragment of flagellin, N-terminal domain"/>
    <property type="match status" value="2"/>
</dbReference>
<dbReference type="AlphaFoldDB" id="A0A4Q1AVJ7"/>
<dbReference type="GO" id="GO:0005198">
    <property type="term" value="F:structural molecule activity"/>
    <property type="evidence" value="ECO:0007669"/>
    <property type="project" value="InterPro"/>
</dbReference>
<keyword evidence="2" id="KW-1185">Reference proteome</keyword>
<name>A0A4Q1AVJ7_9BACT</name>
<comment type="caution">
    <text evidence="1">The sequence shown here is derived from an EMBL/GenBank/DDBJ whole genome shotgun (WGS) entry which is preliminary data.</text>
</comment>
<proteinExistence type="predicted"/>
<reference evidence="1 2" key="1">
    <citation type="submission" date="2017-09" db="EMBL/GenBank/DDBJ databases">
        <title>Genomics of the genus Arcobacter.</title>
        <authorList>
            <person name="Perez-Cataluna A."/>
            <person name="Figueras M.J."/>
            <person name="Salas-Masso N."/>
        </authorList>
    </citation>
    <scope>NUCLEOTIDE SEQUENCE [LARGE SCALE GENOMIC DNA]</scope>
    <source>
        <strain evidence="1 2">F156-34</strain>
    </source>
</reference>
<dbReference type="PANTHER" id="PTHR42792">
    <property type="entry name" value="FLAGELLIN"/>
    <property type="match status" value="1"/>
</dbReference>
<gene>
    <name evidence="1" type="ORF">CP965_12010</name>
</gene>
<dbReference type="EMBL" id="NXIE01000005">
    <property type="protein sequence ID" value="RXK11899.1"/>
    <property type="molecule type" value="Genomic_DNA"/>
</dbReference>
<accession>A0A4Q1AVJ7</accession>
<dbReference type="PANTHER" id="PTHR42792:SF1">
    <property type="entry name" value="FLAGELLAR HOOK-ASSOCIATED PROTEIN 3"/>
    <property type="match status" value="1"/>
</dbReference>
<dbReference type="OrthoDB" id="9758307at2"/>
<dbReference type="SUPFAM" id="SSF64518">
    <property type="entry name" value="Phase 1 flagellin"/>
    <property type="match status" value="1"/>
</dbReference>